<proteinExistence type="predicted"/>
<sequence length="80" mass="8727">MQEITVVTCFIGGAGVPSIGVFEGHIPPDDVPMSEVMNIPGTEFGVLYTHVASKPAHNSLVQSRQMALAEWKRDGYRKLN</sequence>
<dbReference type="RefSeq" id="WP_145043703.1">
    <property type="nucleotide sequence ID" value="NZ_CP036347.1"/>
</dbReference>
<dbReference type="AlphaFoldDB" id="A0A517WJJ0"/>
<evidence type="ECO:0000313" key="2">
    <source>
        <dbReference type="Proteomes" id="UP000320722"/>
    </source>
</evidence>
<protein>
    <submittedName>
        <fullName evidence="1">Uncharacterized protein</fullName>
    </submittedName>
</protein>
<accession>A0A517WJJ0</accession>
<evidence type="ECO:0000313" key="1">
    <source>
        <dbReference type="EMBL" id="QDU05415.1"/>
    </source>
</evidence>
<dbReference type="Proteomes" id="UP000320722">
    <property type="component" value="Chromosome"/>
</dbReference>
<dbReference type="EMBL" id="CP036347">
    <property type="protein sequence ID" value="QDU05415.1"/>
    <property type="molecule type" value="Genomic_DNA"/>
</dbReference>
<organism evidence="1 2">
    <name type="scientific">Gimesia chilikensis</name>
    <dbReference type="NCBI Taxonomy" id="2605989"/>
    <lineage>
        <taxon>Bacteria</taxon>
        <taxon>Pseudomonadati</taxon>
        <taxon>Planctomycetota</taxon>
        <taxon>Planctomycetia</taxon>
        <taxon>Planctomycetales</taxon>
        <taxon>Planctomycetaceae</taxon>
        <taxon>Gimesia</taxon>
    </lineage>
</organism>
<name>A0A517WJJ0_9PLAN</name>
<reference evidence="1 2" key="1">
    <citation type="submission" date="2019-02" db="EMBL/GenBank/DDBJ databases">
        <title>Deep-cultivation of Planctomycetes and their phenomic and genomic characterization uncovers novel biology.</title>
        <authorList>
            <person name="Wiegand S."/>
            <person name="Jogler M."/>
            <person name="Boedeker C."/>
            <person name="Pinto D."/>
            <person name="Vollmers J."/>
            <person name="Rivas-Marin E."/>
            <person name="Kohn T."/>
            <person name="Peeters S.H."/>
            <person name="Heuer A."/>
            <person name="Rast P."/>
            <person name="Oberbeckmann S."/>
            <person name="Bunk B."/>
            <person name="Jeske O."/>
            <person name="Meyerdierks A."/>
            <person name="Storesund J.E."/>
            <person name="Kallscheuer N."/>
            <person name="Luecker S."/>
            <person name="Lage O.M."/>
            <person name="Pohl T."/>
            <person name="Merkel B.J."/>
            <person name="Hornburger P."/>
            <person name="Mueller R.-W."/>
            <person name="Bruemmer F."/>
            <person name="Labrenz M."/>
            <person name="Spormann A.M."/>
            <person name="Op den Camp H."/>
            <person name="Overmann J."/>
            <person name="Amann R."/>
            <person name="Jetten M.S.M."/>
            <person name="Mascher T."/>
            <person name="Medema M.H."/>
            <person name="Devos D.P."/>
            <person name="Kaster A.-K."/>
            <person name="Ovreas L."/>
            <person name="Rohde M."/>
            <person name="Galperin M.Y."/>
            <person name="Jogler C."/>
        </authorList>
    </citation>
    <scope>NUCLEOTIDE SEQUENCE [LARGE SCALE GENOMIC DNA]</scope>
    <source>
        <strain evidence="1 2">V6</strain>
    </source>
</reference>
<gene>
    <name evidence="1" type="ORF">V6x_51520</name>
</gene>